<dbReference type="Proteomes" id="UP000828390">
    <property type="component" value="Unassembled WGS sequence"/>
</dbReference>
<accession>A0A9D4CUM9</accession>
<gene>
    <name evidence="1" type="ORF">DPMN_057182</name>
</gene>
<comment type="caution">
    <text evidence="1">The sequence shown here is derived from an EMBL/GenBank/DDBJ whole genome shotgun (WGS) entry which is preliminary data.</text>
</comment>
<dbReference type="EMBL" id="JAIWYP010000012">
    <property type="protein sequence ID" value="KAH3731176.1"/>
    <property type="molecule type" value="Genomic_DNA"/>
</dbReference>
<dbReference type="AlphaFoldDB" id="A0A9D4CUM9"/>
<organism evidence="1 2">
    <name type="scientific">Dreissena polymorpha</name>
    <name type="common">Zebra mussel</name>
    <name type="synonym">Mytilus polymorpha</name>
    <dbReference type="NCBI Taxonomy" id="45954"/>
    <lineage>
        <taxon>Eukaryota</taxon>
        <taxon>Metazoa</taxon>
        <taxon>Spiralia</taxon>
        <taxon>Lophotrochozoa</taxon>
        <taxon>Mollusca</taxon>
        <taxon>Bivalvia</taxon>
        <taxon>Autobranchia</taxon>
        <taxon>Heteroconchia</taxon>
        <taxon>Euheterodonta</taxon>
        <taxon>Imparidentia</taxon>
        <taxon>Neoheterodontei</taxon>
        <taxon>Myida</taxon>
        <taxon>Dreissenoidea</taxon>
        <taxon>Dreissenidae</taxon>
        <taxon>Dreissena</taxon>
    </lineage>
</organism>
<evidence type="ECO:0000313" key="2">
    <source>
        <dbReference type="Proteomes" id="UP000828390"/>
    </source>
</evidence>
<evidence type="ECO:0000313" key="1">
    <source>
        <dbReference type="EMBL" id="KAH3731176.1"/>
    </source>
</evidence>
<proteinExistence type="predicted"/>
<reference evidence="1" key="1">
    <citation type="journal article" date="2019" name="bioRxiv">
        <title>The Genome of the Zebra Mussel, Dreissena polymorpha: A Resource for Invasive Species Research.</title>
        <authorList>
            <person name="McCartney M.A."/>
            <person name="Auch B."/>
            <person name="Kono T."/>
            <person name="Mallez S."/>
            <person name="Zhang Y."/>
            <person name="Obille A."/>
            <person name="Becker A."/>
            <person name="Abrahante J.E."/>
            <person name="Garbe J."/>
            <person name="Badalamenti J.P."/>
            <person name="Herman A."/>
            <person name="Mangelson H."/>
            <person name="Liachko I."/>
            <person name="Sullivan S."/>
            <person name="Sone E.D."/>
            <person name="Koren S."/>
            <person name="Silverstein K.A.T."/>
            <person name="Beckman K.B."/>
            <person name="Gohl D.M."/>
        </authorList>
    </citation>
    <scope>NUCLEOTIDE SEQUENCE</scope>
    <source>
        <strain evidence="1">Duluth1</strain>
        <tissue evidence="1">Whole animal</tissue>
    </source>
</reference>
<reference evidence="1" key="2">
    <citation type="submission" date="2020-11" db="EMBL/GenBank/DDBJ databases">
        <authorList>
            <person name="McCartney M.A."/>
            <person name="Auch B."/>
            <person name="Kono T."/>
            <person name="Mallez S."/>
            <person name="Becker A."/>
            <person name="Gohl D.M."/>
            <person name="Silverstein K.A.T."/>
            <person name="Koren S."/>
            <person name="Bechman K.B."/>
            <person name="Herman A."/>
            <person name="Abrahante J.E."/>
            <person name="Garbe J."/>
        </authorList>
    </citation>
    <scope>NUCLEOTIDE SEQUENCE</scope>
    <source>
        <strain evidence="1">Duluth1</strain>
        <tissue evidence="1">Whole animal</tissue>
    </source>
</reference>
<keyword evidence="2" id="KW-1185">Reference proteome</keyword>
<sequence>MEKSTCSTQPKTPEVTATRLVVEEFKVKTGYNNTIDTTAFRRPLLQNDAEEVFHFGGKVCV</sequence>
<name>A0A9D4CUM9_DREPO</name>
<protein>
    <submittedName>
        <fullName evidence="1">Uncharacterized protein</fullName>
    </submittedName>
</protein>